<dbReference type="EMBL" id="SPHZ02000010">
    <property type="protein sequence ID" value="KAF0894720.1"/>
    <property type="molecule type" value="Genomic_DNA"/>
</dbReference>
<comment type="caution">
    <text evidence="2">The sequence shown here is derived from an EMBL/GenBank/DDBJ whole genome shotgun (WGS) entry which is preliminary data.</text>
</comment>
<evidence type="ECO:0000256" key="1">
    <source>
        <dbReference type="SAM" id="MobiDB-lite"/>
    </source>
</evidence>
<protein>
    <submittedName>
        <fullName evidence="2">Uncharacterized protein</fullName>
    </submittedName>
</protein>
<keyword evidence="3" id="KW-1185">Reference proteome</keyword>
<feature type="compositionally biased region" description="Basic and acidic residues" evidence="1">
    <location>
        <begin position="157"/>
        <end position="167"/>
    </location>
</feature>
<feature type="region of interest" description="Disordered" evidence="1">
    <location>
        <begin position="128"/>
        <end position="167"/>
    </location>
</feature>
<accession>A0A6G1C3F4</accession>
<gene>
    <name evidence="2" type="ORF">E2562_002008</name>
</gene>
<dbReference type="Proteomes" id="UP000479710">
    <property type="component" value="Unassembled WGS sequence"/>
</dbReference>
<proteinExistence type="predicted"/>
<organism evidence="2 3">
    <name type="scientific">Oryza meyeriana var. granulata</name>
    <dbReference type="NCBI Taxonomy" id="110450"/>
    <lineage>
        <taxon>Eukaryota</taxon>
        <taxon>Viridiplantae</taxon>
        <taxon>Streptophyta</taxon>
        <taxon>Embryophyta</taxon>
        <taxon>Tracheophyta</taxon>
        <taxon>Spermatophyta</taxon>
        <taxon>Magnoliopsida</taxon>
        <taxon>Liliopsida</taxon>
        <taxon>Poales</taxon>
        <taxon>Poaceae</taxon>
        <taxon>BOP clade</taxon>
        <taxon>Oryzoideae</taxon>
        <taxon>Oryzeae</taxon>
        <taxon>Oryzinae</taxon>
        <taxon>Oryza</taxon>
        <taxon>Oryza meyeriana</taxon>
    </lineage>
</organism>
<name>A0A6G1C3F4_9ORYZ</name>
<sequence length="203" mass="21368">MEWSMAAVTRESWGGRWSLAVRGAWRRRIGWAAGPRRCDVQQCPAVRSWRPTRAAEKGRGMGAAASSAAWRLARAVGLAPGRDVRASRHGTGGAAHGKSRKGSAGRAGSGDSLGGTAREAQVAAAARFGGGEAHRIGRSSSTNSTAKGAARTQLARRRAEEAVARSRRDRGGAERCCLLARLDRSADRLGPLLGWAGLVRPAH</sequence>
<dbReference type="AlphaFoldDB" id="A0A6G1C3F4"/>
<evidence type="ECO:0000313" key="3">
    <source>
        <dbReference type="Proteomes" id="UP000479710"/>
    </source>
</evidence>
<reference evidence="2 3" key="1">
    <citation type="submission" date="2019-11" db="EMBL/GenBank/DDBJ databases">
        <title>Whole genome sequence of Oryza granulata.</title>
        <authorList>
            <person name="Li W."/>
        </authorList>
    </citation>
    <scope>NUCLEOTIDE SEQUENCE [LARGE SCALE GENOMIC DNA]</scope>
    <source>
        <strain evidence="3">cv. Menghai</strain>
        <tissue evidence="2">Leaf</tissue>
    </source>
</reference>
<evidence type="ECO:0000313" key="2">
    <source>
        <dbReference type="EMBL" id="KAF0894720.1"/>
    </source>
</evidence>
<feature type="region of interest" description="Disordered" evidence="1">
    <location>
        <begin position="81"/>
        <end position="116"/>
    </location>
</feature>